<dbReference type="GO" id="GO:0051920">
    <property type="term" value="F:peroxiredoxin activity"/>
    <property type="evidence" value="ECO:0007669"/>
    <property type="project" value="InterPro"/>
</dbReference>
<feature type="domain" description="Carboxymuconolactone decarboxylase-like" evidence="1">
    <location>
        <begin position="12"/>
        <end position="94"/>
    </location>
</feature>
<dbReference type="InterPro" id="IPR004675">
    <property type="entry name" value="AhpD_core"/>
</dbReference>
<keyword evidence="3" id="KW-1185">Reference proteome</keyword>
<evidence type="ECO:0000313" key="3">
    <source>
        <dbReference type="Proteomes" id="UP000199111"/>
    </source>
</evidence>
<dbReference type="SUPFAM" id="SSF69118">
    <property type="entry name" value="AhpD-like"/>
    <property type="match status" value="1"/>
</dbReference>
<proteinExistence type="predicted"/>
<dbReference type="InterPro" id="IPR003779">
    <property type="entry name" value="CMD-like"/>
</dbReference>
<dbReference type="Pfam" id="PF02627">
    <property type="entry name" value="CMD"/>
    <property type="match status" value="1"/>
</dbReference>
<dbReference type="Gene3D" id="1.20.1290.10">
    <property type="entry name" value="AhpD-like"/>
    <property type="match status" value="1"/>
</dbReference>
<gene>
    <name evidence="2" type="ORF">SAMN05216275_12919</name>
</gene>
<dbReference type="NCBIfam" id="TIGR00778">
    <property type="entry name" value="ahpD_dom"/>
    <property type="match status" value="1"/>
</dbReference>
<sequence>MKARMNVAELAPEGYQAMLGLEKYLAGSGLPHATLELVKLRASQINGCGFCVDMHSHDAKKAGESDERLFSVAAWREAPYYTDAERAALALTEEATRLSDRGETVPDHVWDEAARHYTPETLAALVVAIAAINAWNRIAVTTRAVAGSLRNQTG</sequence>
<evidence type="ECO:0000259" key="1">
    <source>
        <dbReference type="Pfam" id="PF02627"/>
    </source>
</evidence>
<keyword evidence="2" id="KW-0560">Oxidoreductase</keyword>
<protein>
    <submittedName>
        <fullName evidence="2">Alkylhydroperoxidase AhpD family core domain-containing protein</fullName>
    </submittedName>
</protein>
<dbReference type="InterPro" id="IPR029032">
    <property type="entry name" value="AhpD-like"/>
</dbReference>
<dbReference type="PANTHER" id="PTHR34846">
    <property type="entry name" value="4-CARBOXYMUCONOLACTONE DECARBOXYLASE FAMILY PROTEIN (AFU_ORTHOLOGUE AFUA_6G11590)"/>
    <property type="match status" value="1"/>
</dbReference>
<accession>A0A1I4APX8</accession>
<name>A0A1I4APX8_9ACTN</name>
<dbReference type="Proteomes" id="UP000199111">
    <property type="component" value="Unassembled WGS sequence"/>
</dbReference>
<dbReference type="RefSeq" id="WP_093890515.1">
    <property type="nucleotide sequence ID" value="NZ_FOQY01000029.1"/>
</dbReference>
<evidence type="ECO:0000313" key="2">
    <source>
        <dbReference type="EMBL" id="SFK58424.1"/>
    </source>
</evidence>
<dbReference type="AlphaFoldDB" id="A0A1I4APX8"/>
<dbReference type="PANTHER" id="PTHR34846:SF7">
    <property type="entry name" value="BLL7811 PROTEIN"/>
    <property type="match status" value="1"/>
</dbReference>
<reference evidence="3" key="1">
    <citation type="submission" date="2016-10" db="EMBL/GenBank/DDBJ databases">
        <authorList>
            <person name="Varghese N."/>
            <person name="Submissions S."/>
        </authorList>
    </citation>
    <scope>NUCLEOTIDE SEQUENCE [LARGE SCALE GENOMIC DNA]</scope>
    <source>
        <strain evidence="3">CGMCC 4.2126</strain>
    </source>
</reference>
<keyword evidence="2" id="KW-0575">Peroxidase</keyword>
<organism evidence="2 3">
    <name type="scientific">Streptosporangium canum</name>
    <dbReference type="NCBI Taxonomy" id="324952"/>
    <lineage>
        <taxon>Bacteria</taxon>
        <taxon>Bacillati</taxon>
        <taxon>Actinomycetota</taxon>
        <taxon>Actinomycetes</taxon>
        <taxon>Streptosporangiales</taxon>
        <taxon>Streptosporangiaceae</taxon>
        <taxon>Streptosporangium</taxon>
    </lineage>
</organism>
<dbReference type="GeneID" id="96301915"/>
<dbReference type="EMBL" id="FOQY01000029">
    <property type="protein sequence ID" value="SFK58424.1"/>
    <property type="molecule type" value="Genomic_DNA"/>
</dbReference>